<protein>
    <recommendedName>
        <fullName evidence="4">Transposase</fullName>
    </recommendedName>
</protein>
<reference evidence="3" key="1">
    <citation type="submission" date="2020-04" db="EMBL/GenBank/DDBJ databases">
        <title>Description of novel Gluconacetobacter.</title>
        <authorList>
            <person name="Sombolestani A."/>
        </authorList>
    </citation>
    <scope>NUCLEOTIDE SEQUENCE [LARGE SCALE GENOMIC DNA]</scope>
    <source>
        <strain evidence="3">LMG 27748</strain>
    </source>
</reference>
<dbReference type="Proteomes" id="UP000630952">
    <property type="component" value="Unassembled WGS sequence"/>
</dbReference>
<sequence>MSQNEQNKPVRSRDAQEDSLAYHLGGLQAADNFRLLARAMIAEAEDRGAAEQRRKDADKWAATQLLSASKIIEDKNANVAVLEARIAELEAERDSLRGALIECGLNASALLGSGLIL</sequence>
<evidence type="ECO:0008006" key="4">
    <source>
        <dbReference type="Google" id="ProtNLM"/>
    </source>
</evidence>
<comment type="caution">
    <text evidence="2">The sequence shown here is derived from an EMBL/GenBank/DDBJ whole genome shotgun (WGS) entry which is preliminary data.</text>
</comment>
<gene>
    <name evidence="2" type="ORF">HKD21_14115</name>
</gene>
<keyword evidence="1" id="KW-0175">Coiled coil</keyword>
<reference evidence="2 3" key="2">
    <citation type="submission" date="2020-11" db="EMBL/GenBank/DDBJ databases">
        <title>Description of novel Gluconobacter species.</title>
        <authorList>
            <person name="Cleenwerck I."/>
            <person name="Cnockaert M."/>
            <person name="Borremans W."/>
            <person name="Wieme A.D."/>
            <person name="De Vuyst L."/>
            <person name="Vandamme P."/>
        </authorList>
    </citation>
    <scope>NUCLEOTIDE SEQUENCE [LARGE SCALE GENOMIC DNA]</scope>
    <source>
        <strain evidence="2 3">LMG 27748</strain>
    </source>
</reference>
<evidence type="ECO:0000256" key="1">
    <source>
        <dbReference type="SAM" id="Coils"/>
    </source>
</evidence>
<name>A0ABR9YH79_9PROT</name>
<feature type="coiled-coil region" evidence="1">
    <location>
        <begin position="72"/>
        <end position="99"/>
    </location>
</feature>
<accession>A0ABR9YH79</accession>
<keyword evidence="3" id="KW-1185">Reference proteome</keyword>
<dbReference type="EMBL" id="JABCQO010000026">
    <property type="protein sequence ID" value="MBF0877961.1"/>
    <property type="molecule type" value="Genomic_DNA"/>
</dbReference>
<evidence type="ECO:0000313" key="3">
    <source>
        <dbReference type="Proteomes" id="UP000630952"/>
    </source>
</evidence>
<proteinExistence type="predicted"/>
<evidence type="ECO:0000313" key="2">
    <source>
        <dbReference type="EMBL" id="MBF0877961.1"/>
    </source>
</evidence>
<organism evidence="2 3">
    <name type="scientific">Gluconobacter cerevisiae</name>
    <dbReference type="NCBI Taxonomy" id="1379734"/>
    <lineage>
        <taxon>Bacteria</taxon>
        <taxon>Pseudomonadati</taxon>
        <taxon>Pseudomonadota</taxon>
        <taxon>Alphaproteobacteria</taxon>
        <taxon>Acetobacterales</taxon>
        <taxon>Acetobacteraceae</taxon>
        <taxon>Gluconobacter</taxon>
    </lineage>
</organism>
<dbReference type="RefSeq" id="WP_194256237.1">
    <property type="nucleotide sequence ID" value="NZ_JABCQO010000026.1"/>
</dbReference>